<dbReference type="GO" id="GO:0005737">
    <property type="term" value="C:cytoplasm"/>
    <property type="evidence" value="ECO:0007669"/>
    <property type="project" value="UniProtKB-ARBA"/>
</dbReference>
<evidence type="ECO:0000313" key="13">
    <source>
        <dbReference type="Proteomes" id="UP000182764"/>
    </source>
</evidence>
<dbReference type="NCBIfam" id="NF004076">
    <property type="entry name" value="PRK05581.1-4"/>
    <property type="match status" value="1"/>
</dbReference>
<dbReference type="InterPro" id="IPR013785">
    <property type="entry name" value="Aldolase_TIM"/>
</dbReference>
<dbReference type="PROSITE" id="PS01086">
    <property type="entry name" value="RIBUL_P_3_EPIMER_2"/>
    <property type="match status" value="1"/>
</dbReference>
<reference evidence="12 13" key="1">
    <citation type="submission" date="2016-10" db="EMBL/GenBank/DDBJ databases">
        <authorList>
            <person name="de Groot N.N."/>
        </authorList>
    </citation>
    <scope>NUCLEOTIDE SEQUENCE [LARGE SCALE GENOMIC DNA]</scope>
    <source>
        <strain evidence="10 13">VTM1R29</strain>
        <strain evidence="11 12">VTM2R47</strain>
    </source>
</reference>
<dbReference type="EMBL" id="FOGM01000011">
    <property type="protein sequence ID" value="SER88063.1"/>
    <property type="molecule type" value="Genomic_DNA"/>
</dbReference>
<evidence type="ECO:0000256" key="3">
    <source>
        <dbReference type="ARBA" id="ARBA00001941"/>
    </source>
</evidence>
<protein>
    <recommendedName>
        <fullName evidence="7">ribulose-phosphate 3-epimerase</fullName>
        <ecNumber evidence="7">5.1.3.1</ecNumber>
    </recommendedName>
</protein>
<evidence type="ECO:0000256" key="9">
    <source>
        <dbReference type="ARBA" id="ARBA00023235"/>
    </source>
</evidence>
<dbReference type="GO" id="GO:0005975">
    <property type="term" value="P:carbohydrate metabolic process"/>
    <property type="evidence" value="ECO:0007669"/>
    <property type="project" value="InterPro"/>
</dbReference>
<dbReference type="AlphaFoldDB" id="A0A1H9SUJ0"/>
<evidence type="ECO:0000256" key="1">
    <source>
        <dbReference type="ARBA" id="ARBA00001782"/>
    </source>
</evidence>
<dbReference type="Proteomes" id="UP000182764">
    <property type="component" value="Unassembled WGS sequence"/>
</dbReference>
<name>A0A1H9SUJ0_9STRE</name>
<gene>
    <name evidence="10" type="ORF">SAMN04487839_11722</name>
    <name evidence="11" type="ORF">SAMN04487840_11118</name>
</gene>
<dbReference type="EMBL" id="FOBM01000017">
    <property type="protein sequence ID" value="SEM35494.1"/>
    <property type="molecule type" value="Genomic_DNA"/>
</dbReference>
<evidence type="ECO:0000256" key="6">
    <source>
        <dbReference type="ARBA" id="ARBA00009541"/>
    </source>
</evidence>
<comment type="cofactor">
    <cofactor evidence="4">
        <name>Zn(2+)</name>
        <dbReference type="ChEBI" id="CHEBI:29105"/>
    </cofactor>
</comment>
<dbReference type="FunFam" id="3.20.20.70:FF:000004">
    <property type="entry name" value="Ribulose-phosphate 3-epimerase"/>
    <property type="match status" value="1"/>
</dbReference>
<evidence type="ECO:0000313" key="11">
    <source>
        <dbReference type="EMBL" id="SER88063.1"/>
    </source>
</evidence>
<dbReference type="GO" id="GO:0046872">
    <property type="term" value="F:metal ion binding"/>
    <property type="evidence" value="ECO:0007669"/>
    <property type="project" value="UniProtKB-KW"/>
</dbReference>
<dbReference type="Proteomes" id="UP000182712">
    <property type="component" value="Unassembled WGS sequence"/>
</dbReference>
<dbReference type="CDD" id="cd00429">
    <property type="entry name" value="RPE"/>
    <property type="match status" value="1"/>
</dbReference>
<dbReference type="Pfam" id="PF00834">
    <property type="entry name" value="Ribul_P_3_epim"/>
    <property type="match status" value="1"/>
</dbReference>
<evidence type="ECO:0000313" key="10">
    <source>
        <dbReference type="EMBL" id="SEM35494.1"/>
    </source>
</evidence>
<comment type="cofactor">
    <cofactor evidence="3">
        <name>Co(2+)</name>
        <dbReference type="ChEBI" id="CHEBI:48828"/>
    </cofactor>
</comment>
<dbReference type="SUPFAM" id="SSF51366">
    <property type="entry name" value="Ribulose-phoshate binding barrel"/>
    <property type="match status" value="1"/>
</dbReference>
<dbReference type="PANTHER" id="PTHR11749">
    <property type="entry name" value="RIBULOSE-5-PHOSPHATE-3-EPIMERASE"/>
    <property type="match status" value="1"/>
</dbReference>
<sequence length="216" mass="24285">MKKLLCPSMMCADFGNLKEEVSLLNDADVDIYHCDVMDGNFVPNIMMGVNDIRAVRKNTNKLVDCHLMIENPGDKLDWFIDAGVDLIYIHPESERYVVKSLSYIKDKGKLAGLAIDPDTSVETVSEMLEVVDYVLVMTVNPGFSGQKFIDFTKKKVAKLIELRENYHYKIMIDGACSPEVIQELSEMGADGFILGTSALFGKGRTYKEIIKELEEL</sequence>
<evidence type="ECO:0000256" key="5">
    <source>
        <dbReference type="ARBA" id="ARBA00001954"/>
    </source>
</evidence>
<evidence type="ECO:0000256" key="7">
    <source>
        <dbReference type="ARBA" id="ARBA00013188"/>
    </source>
</evidence>
<keyword evidence="9" id="KW-0413">Isomerase</keyword>
<comment type="cofactor">
    <cofactor evidence="2">
        <name>Mn(2+)</name>
        <dbReference type="ChEBI" id="CHEBI:29035"/>
    </cofactor>
</comment>
<comment type="similarity">
    <text evidence="6">Belongs to the ribulose-phosphate 3-epimerase family.</text>
</comment>
<comment type="cofactor">
    <cofactor evidence="5">
        <name>Fe(2+)</name>
        <dbReference type="ChEBI" id="CHEBI:29033"/>
    </cofactor>
</comment>
<evidence type="ECO:0000313" key="12">
    <source>
        <dbReference type="Proteomes" id="UP000182712"/>
    </source>
</evidence>
<keyword evidence="8" id="KW-0479">Metal-binding</keyword>
<accession>A0A1H9SUJ0</accession>
<evidence type="ECO:0000256" key="2">
    <source>
        <dbReference type="ARBA" id="ARBA00001936"/>
    </source>
</evidence>
<evidence type="ECO:0000256" key="4">
    <source>
        <dbReference type="ARBA" id="ARBA00001947"/>
    </source>
</evidence>
<dbReference type="GO" id="GO:0004750">
    <property type="term" value="F:D-ribulose-phosphate 3-epimerase activity"/>
    <property type="evidence" value="ECO:0007669"/>
    <property type="project" value="UniProtKB-EC"/>
</dbReference>
<comment type="catalytic activity">
    <reaction evidence="1">
        <text>D-ribulose 5-phosphate = D-xylulose 5-phosphate</text>
        <dbReference type="Rhea" id="RHEA:13677"/>
        <dbReference type="ChEBI" id="CHEBI:57737"/>
        <dbReference type="ChEBI" id="CHEBI:58121"/>
        <dbReference type="EC" id="5.1.3.1"/>
    </reaction>
</comment>
<dbReference type="Gene3D" id="3.20.20.70">
    <property type="entry name" value="Aldolase class I"/>
    <property type="match status" value="1"/>
</dbReference>
<evidence type="ECO:0000256" key="8">
    <source>
        <dbReference type="ARBA" id="ARBA00022723"/>
    </source>
</evidence>
<dbReference type="RefSeq" id="WP_074596233.1">
    <property type="nucleotide sequence ID" value="NZ_FNUH01000004.1"/>
</dbReference>
<proteinExistence type="inferred from homology"/>
<dbReference type="InterPro" id="IPR000056">
    <property type="entry name" value="Ribul_P_3_epim-like"/>
</dbReference>
<dbReference type="EC" id="5.1.3.1" evidence="7"/>
<dbReference type="InterPro" id="IPR011060">
    <property type="entry name" value="RibuloseP-bd_barrel"/>
</dbReference>
<organism evidence="11 12">
    <name type="scientific">Streptococcus gallolyticus</name>
    <dbReference type="NCBI Taxonomy" id="315405"/>
    <lineage>
        <taxon>Bacteria</taxon>
        <taxon>Bacillati</taxon>
        <taxon>Bacillota</taxon>
        <taxon>Bacilli</taxon>
        <taxon>Lactobacillales</taxon>
        <taxon>Streptococcaceae</taxon>
        <taxon>Streptococcus</taxon>
    </lineage>
</organism>